<sequence>MSRTLVLAEWPFRDLRSRALLAGLPEALGEAAPLWLATAAPQAPPGFAPVAPTVEVAKLGATRVVLAGVFQDRALLDQALALAGRAMAAGARLELRRFGVERGAAQRTPPAEVALLDRAVLLELRDHHTANALLVWRVAPAFRIAPYPERDGPGDPALLAGLPSGPLLGLSILGGASLQAAWSAWLPELRRALAPMRGWPVLPLPMEHPGAPMDDLPGTSAFLEAVLPGAALLLPDLADPVWRRRQLTPARMKALVARCRAVVTNQDLPAAYAVAGGVKVIGLALGQDRRAVTCITQLANDLPPGSALLHRPTG</sequence>
<dbReference type="RefSeq" id="WP_168034620.1">
    <property type="nucleotide sequence ID" value="NZ_JAAVNE010000058.1"/>
</dbReference>
<dbReference type="Proteomes" id="UP000787635">
    <property type="component" value="Unassembled WGS sequence"/>
</dbReference>
<name>A0ABX1EAC1_9PROT</name>
<proteinExistence type="predicted"/>
<accession>A0ABX1EAC1</accession>
<evidence type="ECO:0000313" key="1">
    <source>
        <dbReference type="EMBL" id="NKC33903.1"/>
    </source>
</evidence>
<dbReference type="EMBL" id="JAAVNE010000058">
    <property type="protein sequence ID" value="NKC33903.1"/>
    <property type="molecule type" value="Genomic_DNA"/>
</dbReference>
<comment type="caution">
    <text evidence="1">The sequence shown here is derived from an EMBL/GenBank/DDBJ whole genome shotgun (WGS) entry which is preliminary data.</text>
</comment>
<organism evidence="1 2">
    <name type="scientific">Falsiroseomonas selenitidurans</name>
    <dbReference type="NCBI Taxonomy" id="2716335"/>
    <lineage>
        <taxon>Bacteria</taxon>
        <taxon>Pseudomonadati</taxon>
        <taxon>Pseudomonadota</taxon>
        <taxon>Alphaproteobacteria</taxon>
        <taxon>Acetobacterales</taxon>
        <taxon>Roseomonadaceae</taxon>
        <taxon>Falsiroseomonas</taxon>
    </lineage>
</organism>
<keyword evidence="2" id="KW-1185">Reference proteome</keyword>
<reference evidence="1 2" key="1">
    <citation type="submission" date="2020-03" db="EMBL/GenBank/DDBJ databases">
        <title>Roseomonas selenitidurans sp. nov. isolated from urban soil.</title>
        <authorList>
            <person name="Liu H."/>
        </authorList>
    </citation>
    <scope>NUCLEOTIDE SEQUENCE [LARGE SCALE GENOMIC DNA]</scope>
    <source>
        <strain evidence="1 2">BU-1</strain>
    </source>
</reference>
<gene>
    <name evidence="1" type="ORF">HEQ75_23800</name>
</gene>
<evidence type="ECO:0000313" key="2">
    <source>
        <dbReference type="Proteomes" id="UP000787635"/>
    </source>
</evidence>
<protein>
    <submittedName>
        <fullName evidence="1">Uncharacterized protein</fullName>
    </submittedName>
</protein>